<reference evidence="1" key="1">
    <citation type="submission" date="2020-06" db="EMBL/GenBank/DDBJ databases">
        <title>Draft genome of Bugula neritina, a colonial animal packing powerful symbionts and potential medicines.</title>
        <authorList>
            <person name="Rayko M."/>
        </authorList>
    </citation>
    <scope>NUCLEOTIDE SEQUENCE [LARGE SCALE GENOMIC DNA]</scope>
    <source>
        <strain evidence="1">Kwan_BN1</strain>
    </source>
</reference>
<organism evidence="1 2">
    <name type="scientific">Bugula neritina</name>
    <name type="common">Brown bryozoan</name>
    <name type="synonym">Sertularia neritina</name>
    <dbReference type="NCBI Taxonomy" id="10212"/>
    <lineage>
        <taxon>Eukaryota</taxon>
        <taxon>Metazoa</taxon>
        <taxon>Spiralia</taxon>
        <taxon>Lophotrochozoa</taxon>
        <taxon>Bryozoa</taxon>
        <taxon>Gymnolaemata</taxon>
        <taxon>Cheilostomatida</taxon>
        <taxon>Flustrina</taxon>
        <taxon>Buguloidea</taxon>
        <taxon>Bugulidae</taxon>
        <taxon>Bugula</taxon>
    </lineage>
</organism>
<dbReference type="EMBL" id="VXIV02002933">
    <property type="protein sequence ID" value="KAF6021942.1"/>
    <property type="molecule type" value="Genomic_DNA"/>
</dbReference>
<evidence type="ECO:0000313" key="2">
    <source>
        <dbReference type="Proteomes" id="UP000593567"/>
    </source>
</evidence>
<name>A0A7J7J709_BUGNE</name>
<protein>
    <submittedName>
        <fullName evidence="1">Uncharacterized protein</fullName>
    </submittedName>
</protein>
<dbReference type="Proteomes" id="UP000593567">
    <property type="component" value="Unassembled WGS sequence"/>
</dbReference>
<gene>
    <name evidence="1" type="ORF">EB796_019755</name>
</gene>
<proteinExistence type="predicted"/>
<comment type="caution">
    <text evidence="1">The sequence shown here is derived from an EMBL/GenBank/DDBJ whole genome shotgun (WGS) entry which is preliminary data.</text>
</comment>
<accession>A0A7J7J709</accession>
<evidence type="ECO:0000313" key="1">
    <source>
        <dbReference type="EMBL" id="KAF6021942.1"/>
    </source>
</evidence>
<sequence>MCKYNFHINIHRGVYKYYIIITKEFEPCYIHPSCNTQNQRNTYKLSKSDIKKYLSNLLSTITNQKVAVNHPKNSSTI</sequence>
<keyword evidence="2" id="KW-1185">Reference proteome</keyword>
<dbReference type="AlphaFoldDB" id="A0A7J7J709"/>